<name>A0ABM6EZH9_9BURK</name>
<gene>
    <name evidence="2" type="ORF">BKK80_00330</name>
</gene>
<reference evidence="2 3" key="1">
    <citation type="submission" date="2016-10" db="EMBL/GenBank/DDBJ databases">
        <title>Complete genome sequences of three Cupriavidus strains isolated from various Malaysian environments.</title>
        <authorList>
            <person name="Abdullah A.A.-A."/>
            <person name="Shafie N.A.H."/>
            <person name="Lau N.S."/>
        </authorList>
    </citation>
    <scope>NUCLEOTIDE SEQUENCE [LARGE SCALE GENOMIC DNA]</scope>
    <source>
        <strain evidence="2 3">USMAA1020</strain>
    </source>
</reference>
<evidence type="ECO:0000313" key="3">
    <source>
        <dbReference type="Proteomes" id="UP000177515"/>
    </source>
</evidence>
<evidence type="ECO:0000256" key="1">
    <source>
        <dbReference type="SAM" id="MobiDB-lite"/>
    </source>
</evidence>
<accession>A0ABM6EZH9</accession>
<feature type="compositionally biased region" description="Polar residues" evidence="1">
    <location>
        <begin position="1"/>
        <end position="12"/>
    </location>
</feature>
<proteinExistence type="predicted"/>
<keyword evidence="3" id="KW-1185">Reference proteome</keyword>
<evidence type="ECO:0000313" key="2">
    <source>
        <dbReference type="EMBL" id="AOZ04453.1"/>
    </source>
</evidence>
<dbReference type="Proteomes" id="UP000177515">
    <property type="component" value="Chromosome 1"/>
</dbReference>
<protein>
    <submittedName>
        <fullName evidence="2">Uncharacterized protein</fullName>
    </submittedName>
</protein>
<feature type="region of interest" description="Disordered" evidence="1">
    <location>
        <begin position="1"/>
        <end position="27"/>
    </location>
</feature>
<dbReference type="EMBL" id="CP017754">
    <property type="protein sequence ID" value="AOZ04453.1"/>
    <property type="molecule type" value="Genomic_DNA"/>
</dbReference>
<feature type="compositionally biased region" description="Low complexity" evidence="1">
    <location>
        <begin position="13"/>
        <end position="26"/>
    </location>
</feature>
<organism evidence="2 3">
    <name type="scientific">Cupriavidus malaysiensis</name>
    <dbReference type="NCBI Taxonomy" id="367825"/>
    <lineage>
        <taxon>Bacteria</taxon>
        <taxon>Pseudomonadati</taxon>
        <taxon>Pseudomonadota</taxon>
        <taxon>Betaproteobacteria</taxon>
        <taxon>Burkholderiales</taxon>
        <taxon>Burkholderiaceae</taxon>
        <taxon>Cupriavidus</taxon>
    </lineage>
</organism>
<sequence length="76" mass="7877">MQTAGGDSSDPTRQGQGQAQARPGGAAREESACLSPFFLLVVVLSTAPRGRARHIVTRSPASIMAAVHHALLRAGK</sequence>